<dbReference type="GO" id="GO:0005840">
    <property type="term" value="C:ribosome"/>
    <property type="evidence" value="ECO:0007669"/>
    <property type="project" value="UniProtKB-KW"/>
</dbReference>
<dbReference type="GO" id="GO:0006412">
    <property type="term" value="P:translation"/>
    <property type="evidence" value="ECO:0007669"/>
    <property type="project" value="UniProtKB-UniRule"/>
</dbReference>
<evidence type="ECO:0000256" key="8">
    <source>
        <dbReference type="HAMAP-Rule" id="MF_01302"/>
    </source>
</evidence>
<gene>
    <name evidence="8 10" type="primary">rpsH</name>
    <name evidence="10" type="ORF">NSMM_360017</name>
</gene>
<dbReference type="NCBIfam" id="NF001109">
    <property type="entry name" value="PRK00136.1"/>
    <property type="match status" value="1"/>
</dbReference>
<dbReference type="Gene3D" id="3.30.1490.10">
    <property type="match status" value="1"/>
</dbReference>
<evidence type="ECO:0000256" key="5">
    <source>
        <dbReference type="ARBA" id="ARBA00023274"/>
    </source>
</evidence>
<dbReference type="FunFam" id="3.30.1490.10:FF:000001">
    <property type="entry name" value="30S ribosomal protein S8"/>
    <property type="match status" value="1"/>
</dbReference>
<dbReference type="PANTHER" id="PTHR11758">
    <property type="entry name" value="40S RIBOSOMAL PROTEIN S15A"/>
    <property type="match status" value="1"/>
</dbReference>
<comment type="similarity">
    <text evidence="1 8 9">Belongs to the universal ribosomal protein uS8 family.</text>
</comment>
<dbReference type="InterPro" id="IPR035987">
    <property type="entry name" value="Ribosomal_uS8_sf"/>
</dbReference>
<dbReference type="RefSeq" id="WP_090285280.1">
    <property type="nucleotide sequence ID" value="NZ_FMWO01000043.1"/>
</dbReference>
<dbReference type="GO" id="GO:1990904">
    <property type="term" value="C:ribonucleoprotein complex"/>
    <property type="evidence" value="ECO:0007669"/>
    <property type="project" value="UniProtKB-KW"/>
</dbReference>
<sequence length="131" mass="14501">MCISDPVSDMLTRIRNGQLAGKVNVEMPSSKLKVMMLEVLQSEGYINDFEIHKNGNKTSLTVRLKYQDNHRVIDFIQRKSRPGLRIYKGRDAIPDVMNGLGISIISTSKGVMTGRNAKAHGIGGELLCIVT</sequence>
<proteinExistence type="inferred from homology"/>
<keyword evidence="2 8" id="KW-0699">rRNA-binding</keyword>
<dbReference type="InterPro" id="IPR047863">
    <property type="entry name" value="Ribosomal_uS8_CS"/>
</dbReference>
<evidence type="ECO:0000256" key="7">
    <source>
        <dbReference type="ARBA" id="ARBA00046740"/>
    </source>
</evidence>
<dbReference type="SUPFAM" id="SSF56047">
    <property type="entry name" value="Ribosomal protein S8"/>
    <property type="match status" value="1"/>
</dbReference>
<keyword evidence="3 8" id="KW-0694">RNA-binding</keyword>
<dbReference type="STRING" id="51642.NSMM_360017"/>
<dbReference type="GO" id="GO:0003735">
    <property type="term" value="F:structural constituent of ribosome"/>
    <property type="evidence" value="ECO:0007669"/>
    <property type="project" value="InterPro"/>
</dbReference>
<evidence type="ECO:0000256" key="9">
    <source>
        <dbReference type="RuleBase" id="RU003660"/>
    </source>
</evidence>
<dbReference type="HAMAP" id="MF_01302_B">
    <property type="entry name" value="Ribosomal_uS8_B"/>
    <property type="match status" value="1"/>
</dbReference>
<dbReference type="AlphaFoldDB" id="A0A1G5SDI8"/>
<name>A0A1G5SDI8_9PROT</name>
<evidence type="ECO:0000256" key="1">
    <source>
        <dbReference type="ARBA" id="ARBA00006471"/>
    </source>
</evidence>
<accession>A0A1G5SDI8</accession>
<dbReference type="InterPro" id="IPR000630">
    <property type="entry name" value="Ribosomal_uS8"/>
</dbReference>
<dbReference type="PROSITE" id="PS00053">
    <property type="entry name" value="RIBOSOMAL_S8"/>
    <property type="match status" value="1"/>
</dbReference>
<evidence type="ECO:0000256" key="6">
    <source>
        <dbReference type="ARBA" id="ARBA00035258"/>
    </source>
</evidence>
<dbReference type="EMBL" id="FMWO01000043">
    <property type="protein sequence ID" value="SCZ85202.1"/>
    <property type="molecule type" value="Genomic_DNA"/>
</dbReference>
<evidence type="ECO:0000313" key="11">
    <source>
        <dbReference type="Proteomes" id="UP000198729"/>
    </source>
</evidence>
<dbReference type="OrthoDB" id="9802617at2"/>
<dbReference type="GO" id="GO:0019843">
    <property type="term" value="F:rRNA binding"/>
    <property type="evidence" value="ECO:0007669"/>
    <property type="project" value="UniProtKB-UniRule"/>
</dbReference>
<evidence type="ECO:0000256" key="2">
    <source>
        <dbReference type="ARBA" id="ARBA00022730"/>
    </source>
</evidence>
<dbReference type="Pfam" id="PF00410">
    <property type="entry name" value="Ribosomal_S8"/>
    <property type="match status" value="1"/>
</dbReference>
<evidence type="ECO:0000256" key="4">
    <source>
        <dbReference type="ARBA" id="ARBA00022980"/>
    </source>
</evidence>
<comment type="subunit">
    <text evidence="7 8">Part of the 30S ribosomal subunit. Contacts proteins S5 and S12.</text>
</comment>
<dbReference type="GO" id="GO:0005737">
    <property type="term" value="C:cytoplasm"/>
    <property type="evidence" value="ECO:0007669"/>
    <property type="project" value="UniProtKB-ARBA"/>
</dbReference>
<comment type="function">
    <text evidence="8">One of the primary rRNA binding proteins, it binds directly to 16S rRNA central domain where it helps coordinate assembly of the platform of the 30S subunit.</text>
</comment>
<evidence type="ECO:0000256" key="3">
    <source>
        <dbReference type="ARBA" id="ARBA00022884"/>
    </source>
</evidence>
<keyword evidence="11" id="KW-1185">Reference proteome</keyword>
<keyword evidence="4 8" id="KW-0689">Ribosomal protein</keyword>
<organism evidence="10 11">
    <name type="scientific">Nitrosomonas mobilis</name>
    <dbReference type="NCBI Taxonomy" id="51642"/>
    <lineage>
        <taxon>Bacteria</taxon>
        <taxon>Pseudomonadati</taxon>
        <taxon>Pseudomonadota</taxon>
        <taxon>Betaproteobacteria</taxon>
        <taxon>Nitrosomonadales</taxon>
        <taxon>Nitrosomonadaceae</taxon>
        <taxon>Nitrosomonas</taxon>
    </lineage>
</organism>
<reference evidence="10 11" key="1">
    <citation type="submission" date="2016-10" db="EMBL/GenBank/DDBJ databases">
        <authorList>
            <person name="de Groot N.N."/>
        </authorList>
    </citation>
    <scope>NUCLEOTIDE SEQUENCE [LARGE SCALE GENOMIC DNA]</scope>
    <source>
        <strain evidence="10">1</strain>
    </source>
</reference>
<evidence type="ECO:0000313" key="10">
    <source>
        <dbReference type="EMBL" id="SCZ85202.1"/>
    </source>
</evidence>
<dbReference type="Proteomes" id="UP000198729">
    <property type="component" value="Unassembled WGS sequence"/>
</dbReference>
<dbReference type="FunFam" id="3.30.1370.30:FF:000002">
    <property type="entry name" value="30S ribosomal protein S8"/>
    <property type="match status" value="1"/>
</dbReference>
<dbReference type="Gene3D" id="3.30.1370.30">
    <property type="match status" value="1"/>
</dbReference>
<keyword evidence="5 8" id="KW-0687">Ribonucleoprotein</keyword>
<protein>
    <recommendedName>
        <fullName evidence="6 8">Small ribosomal subunit protein uS8</fullName>
    </recommendedName>
</protein>